<dbReference type="RefSeq" id="WP_059033071.1">
    <property type="nucleotide sequence ID" value="NZ_BSDN01000010.1"/>
</dbReference>
<name>A0A0U9HG49_9FIRM</name>
<protein>
    <submittedName>
        <fullName evidence="2">Osmoprotectant transport system substrate-binding protein</fullName>
    </submittedName>
</protein>
<dbReference type="OrthoDB" id="9801163at2"/>
<sequence length="300" mass="33374">MKRKWLSAMGLLIIGVFLATSLIGCGGPKEPDIKIGGKNFSEQFIMAEMFRILIEENTDLTTSVKTNLAATVIFDAIKSGDIDLYLEYTGTALTNLGIDPISDPDEVYRIVKEEFDKQFNIKWMKPYGFNNTYAMVVTKETAEKYNLKTISDLAKVADKLTLGCTYVFTERDDGYPGLSKHYGFKFGDVRGMDPSLMYQALVQGSVDVISGFATDGRIAAFGLVTLEDDKKFFPPYDATAIVRGEVLEKHPELEDLLNKLAGRIDDKKMAELNAAVDLDKQEPADVARKFLEEEGLIGKK</sequence>
<dbReference type="EMBL" id="DF977002">
    <property type="protein sequence ID" value="GAQ25661.1"/>
    <property type="molecule type" value="Genomic_DNA"/>
</dbReference>
<dbReference type="GO" id="GO:0043190">
    <property type="term" value="C:ATP-binding cassette (ABC) transporter complex"/>
    <property type="evidence" value="ECO:0007669"/>
    <property type="project" value="InterPro"/>
</dbReference>
<reference evidence="2" key="1">
    <citation type="journal article" date="2016" name="Genome Announc.">
        <title>Draft Genome Sequence of the Syntrophic Lactate-Degrading Bacterium Tepidanaerobacter syntrophicus JLT.</title>
        <authorList>
            <person name="Matsuura N."/>
            <person name="Ohashi A."/>
            <person name="Tourlousse D.M."/>
            <person name="Sekiguchi Y."/>
        </authorList>
    </citation>
    <scope>NUCLEOTIDE SEQUENCE [LARGE SCALE GENOMIC DNA]</scope>
    <source>
        <strain evidence="2">JL</strain>
    </source>
</reference>
<dbReference type="GO" id="GO:0022857">
    <property type="term" value="F:transmembrane transporter activity"/>
    <property type="evidence" value="ECO:0007669"/>
    <property type="project" value="InterPro"/>
</dbReference>
<dbReference type="Proteomes" id="UP000062160">
    <property type="component" value="Unassembled WGS sequence"/>
</dbReference>
<dbReference type="Gene3D" id="3.40.190.120">
    <property type="entry name" value="Osmoprotection protein (prox), domain 2"/>
    <property type="match status" value="1"/>
</dbReference>
<dbReference type="AlphaFoldDB" id="A0A0U9HG49"/>
<dbReference type="SUPFAM" id="SSF53850">
    <property type="entry name" value="Periplasmic binding protein-like II"/>
    <property type="match status" value="1"/>
</dbReference>
<feature type="domain" description="ABC-type glycine betaine transport system substrate-binding" evidence="1">
    <location>
        <begin position="32"/>
        <end position="293"/>
    </location>
</feature>
<dbReference type="CDD" id="cd13528">
    <property type="entry name" value="PBP2_osmoprotectants"/>
    <property type="match status" value="1"/>
</dbReference>
<dbReference type="Pfam" id="PF04069">
    <property type="entry name" value="OpuAC"/>
    <property type="match status" value="1"/>
</dbReference>
<evidence type="ECO:0000313" key="2">
    <source>
        <dbReference type="EMBL" id="GAQ25661.1"/>
    </source>
</evidence>
<evidence type="ECO:0000259" key="1">
    <source>
        <dbReference type="Pfam" id="PF04069"/>
    </source>
</evidence>
<gene>
    <name evidence="2" type="ORF">TSYNT_8198</name>
</gene>
<evidence type="ECO:0000313" key="3">
    <source>
        <dbReference type="Proteomes" id="UP000062160"/>
    </source>
</evidence>
<dbReference type="Gene3D" id="3.40.190.10">
    <property type="entry name" value="Periplasmic binding protein-like II"/>
    <property type="match status" value="1"/>
</dbReference>
<accession>A0A0U9HG49</accession>
<keyword evidence="3" id="KW-1185">Reference proteome</keyword>
<dbReference type="InterPro" id="IPR007210">
    <property type="entry name" value="ABC_Gly_betaine_transp_sub-bd"/>
</dbReference>
<dbReference type="STRING" id="224999.GCA_001485475_01697"/>
<dbReference type="PROSITE" id="PS51257">
    <property type="entry name" value="PROKAR_LIPOPROTEIN"/>
    <property type="match status" value="1"/>
</dbReference>
<organism evidence="2">
    <name type="scientific">Tepidanaerobacter syntrophicus</name>
    <dbReference type="NCBI Taxonomy" id="224999"/>
    <lineage>
        <taxon>Bacteria</taxon>
        <taxon>Bacillati</taxon>
        <taxon>Bacillota</taxon>
        <taxon>Clostridia</taxon>
        <taxon>Thermosediminibacterales</taxon>
        <taxon>Tepidanaerobacteraceae</taxon>
        <taxon>Tepidanaerobacter</taxon>
    </lineage>
</organism>
<proteinExistence type="predicted"/>